<keyword evidence="11" id="KW-0963">Cytoplasm</keyword>
<keyword evidence="2 11" id="KW-0489">Methyltransferase</keyword>
<feature type="binding site" evidence="11">
    <location>
        <position position="62"/>
    </location>
    <ligand>
        <name>S-adenosyl-L-methionine</name>
        <dbReference type="ChEBI" id="CHEBI:59789"/>
    </ligand>
</feature>
<evidence type="ECO:0000256" key="5">
    <source>
        <dbReference type="ARBA" id="ARBA00037569"/>
    </source>
</evidence>
<comment type="catalytic activity">
    <reaction evidence="10 11">
        <text>uridine(2552) in 23S rRNA + S-adenosyl-L-methionine = 2'-O-methyluridine(2552) in 23S rRNA + S-adenosyl-L-homocysteine + H(+)</text>
        <dbReference type="Rhea" id="RHEA:42720"/>
        <dbReference type="Rhea" id="RHEA-COMP:10202"/>
        <dbReference type="Rhea" id="RHEA-COMP:10203"/>
        <dbReference type="ChEBI" id="CHEBI:15378"/>
        <dbReference type="ChEBI" id="CHEBI:57856"/>
        <dbReference type="ChEBI" id="CHEBI:59789"/>
        <dbReference type="ChEBI" id="CHEBI:65315"/>
        <dbReference type="ChEBI" id="CHEBI:74478"/>
        <dbReference type="EC" id="2.1.1.166"/>
    </reaction>
</comment>
<dbReference type="GO" id="GO:0008650">
    <property type="term" value="F:rRNA (uridine-2'-O-)-methyltransferase activity"/>
    <property type="evidence" value="ECO:0007669"/>
    <property type="project" value="UniProtKB-UniRule"/>
</dbReference>
<name>A0A973A868_9GAMM</name>
<evidence type="ECO:0000256" key="9">
    <source>
        <dbReference type="ARBA" id="ARBA00042745"/>
    </source>
</evidence>
<keyword evidence="4 11" id="KW-0949">S-adenosyl-L-methionine</keyword>
<dbReference type="Proteomes" id="UP000754644">
    <property type="component" value="Unassembled WGS sequence"/>
</dbReference>
<dbReference type="EMBL" id="JABMOJ010000329">
    <property type="protein sequence ID" value="NQV65459.1"/>
    <property type="molecule type" value="Genomic_DNA"/>
</dbReference>
<dbReference type="PANTHER" id="PTHR10920:SF18">
    <property type="entry name" value="RRNA METHYLTRANSFERASE 2, MITOCHONDRIAL"/>
    <property type="match status" value="1"/>
</dbReference>
<feature type="binding site" evidence="11">
    <location>
        <position position="80"/>
    </location>
    <ligand>
        <name>S-adenosyl-L-methionine</name>
        <dbReference type="ChEBI" id="CHEBI:59789"/>
    </ligand>
</feature>
<evidence type="ECO:0000256" key="11">
    <source>
        <dbReference type="HAMAP-Rule" id="MF_01547"/>
    </source>
</evidence>
<feature type="active site" description="Proton acceptor" evidence="11 12">
    <location>
        <position position="161"/>
    </location>
</feature>
<dbReference type="SUPFAM" id="SSF53335">
    <property type="entry name" value="S-adenosyl-L-methionine-dependent methyltransferases"/>
    <property type="match status" value="1"/>
</dbReference>
<dbReference type="Gene3D" id="3.40.50.150">
    <property type="entry name" value="Vaccinia Virus protein VP39"/>
    <property type="match status" value="1"/>
</dbReference>
<dbReference type="Pfam" id="PF01728">
    <property type="entry name" value="FtsJ"/>
    <property type="match status" value="1"/>
</dbReference>
<accession>A0A973A868</accession>
<dbReference type="InterPro" id="IPR029063">
    <property type="entry name" value="SAM-dependent_MTases_sf"/>
</dbReference>
<evidence type="ECO:0000256" key="8">
    <source>
        <dbReference type="ARBA" id="ARBA00041995"/>
    </source>
</evidence>
<evidence type="ECO:0000256" key="6">
    <source>
        <dbReference type="ARBA" id="ARBA00038861"/>
    </source>
</evidence>
<feature type="binding site" evidence="11">
    <location>
        <position position="96"/>
    </location>
    <ligand>
        <name>S-adenosyl-L-methionine</name>
        <dbReference type="ChEBI" id="CHEBI:59789"/>
    </ligand>
</feature>
<evidence type="ECO:0000313" key="14">
    <source>
        <dbReference type="EMBL" id="NQV65459.1"/>
    </source>
</evidence>
<dbReference type="InterPro" id="IPR002877">
    <property type="entry name" value="RNA_MeTrfase_FtsJ_dom"/>
</dbReference>
<dbReference type="HAMAP" id="MF_01547">
    <property type="entry name" value="RNA_methyltr_E"/>
    <property type="match status" value="1"/>
</dbReference>
<evidence type="ECO:0000256" key="7">
    <source>
        <dbReference type="ARBA" id="ARBA00041129"/>
    </source>
</evidence>
<dbReference type="InterPro" id="IPR015507">
    <property type="entry name" value="rRNA-MeTfrase_E"/>
</dbReference>
<dbReference type="EC" id="2.1.1.166" evidence="6 11"/>
<comment type="similarity">
    <text evidence="11">Belongs to the class I-like SAM-binding methyltransferase superfamily. RNA methyltransferase RlmE family.</text>
</comment>
<gene>
    <name evidence="11" type="primary">rlmE</name>
    <name evidence="11" type="synonym">ftsJ</name>
    <name evidence="11" type="synonym">rrmJ</name>
    <name evidence="14" type="ORF">HQ497_08840</name>
</gene>
<proteinExistence type="inferred from homology"/>
<dbReference type="FunFam" id="3.40.50.150:FF:000005">
    <property type="entry name" value="Ribosomal RNA large subunit methyltransferase E"/>
    <property type="match status" value="1"/>
</dbReference>
<keyword evidence="1 11" id="KW-0698">rRNA processing</keyword>
<organism evidence="14 15">
    <name type="scientific">SAR86 cluster bacterium</name>
    <dbReference type="NCBI Taxonomy" id="2030880"/>
    <lineage>
        <taxon>Bacteria</taxon>
        <taxon>Pseudomonadati</taxon>
        <taxon>Pseudomonadota</taxon>
        <taxon>Gammaproteobacteria</taxon>
        <taxon>SAR86 cluster</taxon>
    </lineage>
</organism>
<sequence>MKKSKSSHQWLKNHEDDEYVKRARAEGYRSRASYKLLEIDARFNLLKPGATVIDLGAAPGGWCQVVIEKIGSQGTLIGIDLLEMEPIPGVTFIQGDFTEAEPFEQLLASLDGRPVDLVFSDMAPNLSGVKNIDQPRAAHLVELSIDFADQVLRPGGGLVCKCFEGDGIQEIRQQYRARYGAVVNFKPKASRDKSRELYLVGQSFSGKSVSRIENR</sequence>
<dbReference type="InterPro" id="IPR050082">
    <property type="entry name" value="RNA_methyltr_RlmE"/>
</dbReference>
<evidence type="ECO:0000256" key="2">
    <source>
        <dbReference type="ARBA" id="ARBA00022603"/>
    </source>
</evidence>
<protein>
    <recommendedName>
        <fullName evidence="7 11">Ribosomal RNA large subunit methyltransferase E</fullName>
        <ecNumber evidence="6 11">2.1.1.166</ecNumber>
    </recommendedName>
    <alternativeName>
        <fullName evidence="9 11">23S rRNA Um2552 methyltransferase</fullName>
    </alternativeName>
    <alternativeName>
        <fullName evidence="8 11">rRNA (uridine-2'-O-)-methyltransferase</fullName>
    </alternativeName>
</protein>
<comment type="caution">
    <text evidence="14">The sequence shown here is derived from an EMBL/GenBank/DDBJ whole genome shotgun (WGS) entry which is preliminary data.</text>
</comment>
<evidence type="ECO:0000256" key="10">
    <source>
        <dbReference type="ARBA" id="ARBA00048970"/>
    </source>
</evidence>
<feature type="domain" description="Ribosomal RNA methyltransferase FtsJ" evidence="13">
    <location>
        <begin position="28"/>
        <end position="204"/>
    </location>
</feature>
<dbReference type="PANTHER" id="PTHR10920">
    <property type="entry name" value="RIBOSOMAL RNA METHYLTRANSFERASE"/>
    <property type="match status" value="1"/>
</dbReference>
<reference evidence="14" key="1">
    <citation type="submission" date="2020-05" db="EMBL/GenBank/DDBJ databases">
        <title>Sulfur intermediates as new biogeochemical hubs in an aquatic model microbial ecosystem.</title>
        <authorList>
            <person name="Vigneron A."/>
        </authorList>
    </citation>
    <scope>NUCLEOTIDE SEQUENCE</scope>
    <source>
        <strain evidence="14">Bin.250</strain>
    </source>
</reference>
<feature type="binding site" evidence="11">
    <location>
        <position position="60"/>
    </location>
    <ligand>
        <name>S-adenosyl-L-methionine</name>
        <dbReference type="ChEBI" id="CHEBI:59789"/>
    </ligand>
</feature>
<dbReference type="AlphaFoldDB" id="A0A973A868"/>
<comment type="function">
    <text evidence="5 11">Specifically methylates the uridine in position 2552 of 23S rRNA at the 2'-O position of the ribose in the fully assembled 50S ribosomal subunit.</text>
</comment>
<evidence type="ECO:0000313" key="15">
    <source>
        <dbReference type="Proteomes" id="UP000754644"/>
    </source>
</evidence>
<evidence type="ECO:0000256" key="12">
    <source>
        <dbReference type="PIRSR" id="PIRSR005461-1"/>
    </source>
</evidence>
<evidence type="ECO:0000256" key="3">
    <source>
        <dbReference type="ARBA" id="ARBA00022679"/>
    </source>
</evidence>
<evidence type="ECO:0000256" key="4">
    <source>
        <dbReference type="ARBA" id="ARBA00022691"/>
    </source>
</evidence>
<feature type="binding site" evidence="11">
    <location>
        <position position="121"/>
    </location>
    <ligand>
        <name>S-adenosyl-L-methionine</name>
        <dbReference type="ChEBI" id="CHEBI:59789"/>
    </ligand>
</feature>
<evidence type="ECO:0000259" key="13">
    <source>
        <dbReference type="Pfam" id="PF01728"/>
    </source>
</evidence>
<evidence type="ECO:0000256" key="1">
    <source>
        <dbReference type="ARBA" id="ARBA00022552"/>
    </source>
</evidence>
<comment type="subcellular location">
    <subcellularLocation>
        <location evidence="11">Cytoplasm</location>
    </subcellularLocation>
</comment>
<dbReference type="GO" id="GO:0005737">
    <property type="term" value="C:cytoplasm"/>
    <property type="evidence" value="ECO:0007669"/>
    <property type="project" value="UniProtKB-SubCell"/>
</dbReference>
<dbReference type="PIRSF" id="PIRSF005461">
    <property type="entry name" value="23S_rRNA_mtase"/>
    <property type="match status" value="1"/>
</dbReference>
<keyword evidence="3 11" id="KW-0808">Transferase</keyword>